<reference evidence="3 4" key="1">
    <citation type="submission" date="2020-08" db="EMBL/GenBank/DDBJ databases">
        <title>A novel species.</title>
        <authorList>
            <person name="Gao J."/>
        </authorList>
    </citation>
    <scope>NUCLEOTIDE SEQUENCE [LARGE SCALE GENOMIC DNA]</scope>
    <source>
        <strain evidence="3 4">CRPJ-33</strain>
        <plasmid evidence="3 4">unnamed2</plasmid>
    </source>
</reference>
<dbReference type="InterPro" id="IPR050114">
    <property type="entry name" value="UPF0173_UPF0282_UlaG_hydrolase"/>
</dbReference>
<proteinExistence type="predicted"/>
<evidence type="ECO:0000313" key="4">
    <source>
        <dbReference type="Proteomes" id="UP000516230"/>
    </source>
</evidence>
<gene>
    <name evidence="3" type="ORF">IAG43_32680</name>
</gene>
<dbReference type="KEGG" id="sgj:IAG43_32680"/>
<geneLocation type="plasmid" evidence="3 4">
    <name>unnamed2</name>
</geneLocation>
<dbReference type="Gene3D" id="3.60.15.10">
    <property type="entry name" value="Ribonuclease Z/Hydroxyacylglutathione hydrolase-like"/>
    <property type="match status" value="1"/>
</dbReference>
<dbReference type="InterPro" id="IPR036866">
    <property type="entry name" value="RibonucZ/Hydroxyglut_hydro"/>
</dbReference>
<name>A0A7H0I4Q4_9ACTN</name>
<dbReference type="Proteomes" id="UP000516230">
    <property type="component" value="Plasmid unnamed2"/>
</dbReference>
<dbReference type="PANTHER" id="PTHR43546:SF9">
    <property type="entry name" value="L-ASCORBATE-6-PHOSPHATE LACTONASE ULAG-RELATED"/>
    <property type="match status" value="1"/>
</dbReference>
<sequence length="253" mass="26677">MKTTLTYIGTATVLLETGGLTLLTDPAFDHAPTEYPTGPVTLRSLTGPAVEAADLPALDAVLLSHDEHPDNLDAAGRALLDGRTVLTTVSGAQRLGGQAVGLAPWETHELTGERGTLLVTAALGRHAGDVIGFLLRTPGEDEALYVSGDTVYYDELDEIARRFTVGAAVLHFGAALVPYFGDDYITMDGEQGARLTRALGAGTVVPVHYDAWDHFTQGRDGIAAAFADAGLADRLHWAERGIPTVIDTRSATS</sequence>
<dbReference type="GO" id="GO:0016787">
    <property type="term" value="F:hydrolase activity"/>
    <property type="evidence" value="ECO:0007669"/>
    <property type="project" value="UniProtKB-KW"/>
</dbReference>
<keyword evidence="4" id="KW-1185">Reference proteome</keyword>
<keyword evidence="3" id="KW-0614">Plasmid</keyword>
<dbReference type="Pfam" id="PF12706">
    <property type="entry name" value="Lactamase_B_2"/>
    <property type="match status" value="1"/>
</dbReference>
<dbReference type="AlphaFoldDB" id="A0A7H0I4Q4"/>
<evidence type="ECO:0000256" key="1">
    <source>
        <dbReference type="ARBA" id="ARBA00022801"/>
    </source>
</evidence>
<keyword evidence="1 3" id="KW-0378">Hydrolase</keyword>
<dbReference type="EMBL" id="CP060826">
    <property type="protein sequence ID" value="QNP67770.1"/>
    <property type="molecule type" value="Genomic_DNA"/>
</dbReference>
<evidence type="ECO:0000259" key="2">
    <source>
        <dbReference type="Pfam" id="PF12706"/>
    </source>
</evidence>
<evidence type="ECO:0000313" key="3">
    <source>
        <dbReference type="EMBL" id="QNP67770.1"/>
    </source>
</evidence>
<feature type="domain" description="Metallo-beta-lactamase" evidence="2">
    <location>
        <begin position="22"/>
        <end position="209"/>
    </location>
</feature>
<dbReference type="SUPFAM" id="SSF56281">
    <property type="entry name" value="Metallo-hydrolase/oxidoreductase"/>
    <property type="match status" value="1"/>
</dbReference>
<dbReference type="InterPro" id="IPR001279">
    <property type="entry name" value="Metallo-B-lactamas"/>
</dbReference>
<dbReference type="RefSeq" id="WP_187744813.1">
    <property type="nucleotide sequence ID" value="NZ_CP060826.1"/>
</dbReference>
<protein>
    <submittedName>
        <fullName evidence="3">MBL fold metallo-hydrolase</fullName>
    </submittedName>
</protein>
<dbReference type="PANTHER" id="PTHR43546">
    <property type="entry name" value="UPF0173 METAL-DEPENDENT HYDROLASE MJ1163-RELATED"/>
    <property type="match status" value="1"/>
</dbReference>
<organism evidence="3 4">
    <name type="scientific">Streptomyces genisteinicus</name>
    <dbReference type="NCBI Taxonomy" id="2768068"/>
    <lineage>
        <taxon>Bacteria</taxon>
        <taxon>Bacillati</taxon>
        <taxon>Actinomycetota</taxon>
        <taxon>Actinomycetes</taxon>
        <taxon>Kitasatosporales</taxon>
        <taxon>Streptomycetaceae</taxon>
        <taxon>Streptomyces</taxon>
    </lineage>
</organism>
<accession>A0A7H0I4Q4</accession>